<dbReference type="SUPFAM" id="SSF46689">
    <property type="entry name" value="Homeodomain-like"/>
    <property type="match status" value="1"/>
</dbReference>
<gene>
    <name evidence="4" type="ORF">J2S57_006038</name>
</gene>
<proteinExistence type="predicted"/>
<dbReference type="PROSITE" id="PS01124">
    <property type="entry name" value="HTH_ARAC_FAMILY_2"/>
    <property type="match status" value="1"/>
</dbReference>
<organism evidence="4 5">
    <name type="scientific">Kineosporia succinea</name>
    <dbReference type="NCBI Taxonomy" id="84632"/>
    <lineage>
        <taxon>Bacteria</taxon>
        <taxon>Bacillati</taxon>
        <taxon>Actinomycetota</taxon>
        <taxon>Actinomycetes</taxon>
        <taxon>Kineosporiales</taxon>
        <taxon>Kineosporiaceae</taxon>
        <taxon>Kineosporia</taxon>
    </lineage>
</organism>
<sequence>MARIARQTGYSSEFALAGAFRREYGIPPGRFRRLGVPSAVTGTPPQ</sequence>
<dbReference type="EMBL" id="JAUSQZ010000001">
    <property type="protein sequence ID" value="MDP9830289.1"/>
    <property type="molecule type" value="Genomic_DNA"/>
</dbReference>
<evidence type="ECO:0000256" key="2">
    <source>
        <dbReference type="ARBA" id="ARBA00023163"/>
    </source>
</evidence>
<keyword evidence="2" id="KW-0804">Transcription</keyword>
<reference evidence="4 5" key="1">
    <citation type="submission" date="2023-07" db="EMBL/GenBank/DDBJ databases">
        <title>Sequencing the genomes of 1000 actinobacteria strains.</title>
        <authorList>
            <person name="Klenk H.-P."/>
        </authorList>
    </citation>
    <scope>NUCLEOTIDE SEQUENCE [LARGE SCALE GENOMIC DNA]</scope>
    <source>
        <strain evidence="4 5">DSM 44388</strain>
    </source>
</reference>
<name>A0ABT9PC55_9ACTN</name>
<comment type="caution">
    <text evidence="4">The sequence shown here is derived from an EMBL/GenBank/DDBJ whole genome shotgun (WGS) entry which is preliminary data.</text>
</comment>
<keyword evidence="5" id="KW-1185">Reference proteome</keyword>
<dbReference type="InterPro" id="IPR018060">
    <property type="entry name" value="HTH_AraC"/>
</dbReference>
<evidence type="ECO:0000313" key="5">
    <source>
        <dbReference type="Proteomes" id="UP001235712"/>
    </source>
</evidence>
<dbReference type="Gene3D" id="1.10.10.60">
    <property type="entry name" value="Homeodomain-like"/>
    <property type="match status" value="1"/>
</dbReference>
<dbReference type="Proteomes" id="UP001235712">
    <property type="component" value="Unassembled WGS sequence"/>
</dbReference>
<protein>
    <submittedName>
        <fullName evidence="4">AraC-like DNA-binding protein</fullName>
    </submittedName>
</protein>
<keyword evidence="1" id="KW-0805">Transcription regulation</keyword>
<evidence type="ECO:0000259" key="3">
    <source>
        <dbReference type="PROSITE" id="PS01124"/>
    </source>
</evidence>
<evidence type="ECO:0000256" key="1">
    <source>
        <dbReference type="ARBA" id="ARBA00023015"/>
    </source>
</evidence>
<accession>A0ABT9PC55</accession>
<feature type="domain" description="HTH araC/xylS-type" evidence="3">
    <location>
        <begin position="1"/>
        <end position="34"/>
    </location>
</feature>
<evidence type="ECO:0000313" key="4">
    <source>
        <dbReference type="EMBL" id="MDP9830289.1"/>
    </source>
</evidence>
<dbReference type="InterPro" id="IPR009057">
    <property type="entry name" value="Homeodomain-like_sf"/>
</dbReference>